<dbReference type="PANTHER" id="PTHR46229">
    <property type="entry name" value="BOLA TRANSCRIPTION REGULATOR"/>
    <property type="match status" value="1"/>
</dbReference>
<evidence type="ECO:0000313" key="6">
    <source>
        <dbReference type="Proteomes" id="UP000029640"/>
    </source>
</evidence>
<dbReference type="Pfam" id="PF01722">
    <property type="entry name" value="BolA"/>
    <property type="match status" value="1"/>
</dbReference>
<dbReference type="GO" id="GO:1990229">
    <property type="term" value="C:iron-sulfur cluster assembly complex"/>
    <property type="evidence" value="ECO:0007669"/>
    <property type="project" value="UniProtKB-ARBA"/>
</dbReference>
<dbReference type="FunFam" id="3.30.300.90:FF:000001">
    <property type="entry name" value="Transcriptional regulator BolA"/>
    <property type="match status" value="1"/>
</dbReference>
<dbReference type="Proteomes" id="UP000029640">
    <property type="component" value="Unassembled WGS sequence"/>
</dbReference>
<dbReference type="EMBL" id="AUVB01000058">
    <property type="protein sequence ID" value="KGE03325.1"/>
    <property type="molecule type" value="Genomic_DNA"/>
</dbReference>
<dbReference type="AlphaFoldDB" id="A0A095VPL3"/>
<evidence type="ECO:0000256" key="1">
    <source>
        <dbReference type="ARBA" id="ARBA00005578"/>
    </source>
</evidence>
<protein>
    <recommendedName>
        <fullName evidence="2">DNA-binding transcriptional regulator BolA</fullName>
    </recommendedName>
</protein>
<evidence type="ECO:0000256" key="4">
    <source>
        <dbReference type="SAM" id="MobiDB-lite"/>
    </source>
</evidence>
<keyword evidence="5" id="KW-0132">Cell division</keyword>
<gene>
    <name evidence="5" type="ORF">HRUBRA_02075</name>
</gene>
<dbReference type="OrthoDB" id="9801469at2"/>
<dbReference type="PIRSF" id="PIRSF003113">
    <property type="entry name" value="BolA"/>
    <property type="match status" value="1"/>
</dbReference>
<reference evidence="5 6" key="1">
    <citation type="journal article" date="2014" name="Genome Announc.">
        <title>Genome Sequence of Gammaproteobacterial Pseudohaliea rubra Type Strain DSM 19751, Isolated from Coastal Seawater of the Mediterranean Sea.</title>
        <authorList>
            <person name="Spring S."/>
            <person name="Fiebig A."/>
            <person name="Riedel T."/>
            <person name="Goker M."/>
            <person name="Klenk H.P."/>
        </authorList>
    </citation>
    <scope>NUCLEOTIDE SEQUENCE [LARGE SCALE GENOMIC DNA]</scope>
    <source>
        <strain evidence="5 6">DSM 19751</strain>
    </source>
</reference>
<dbReference type="GO" id="GO:0051301">
    <property type="term" value="P:cell division"/>
    <property type="evidence" value="ECO:0007669"/>
    <property type="project" value="UniProtKB-KW"/>
</dbReference>
<keyword evidence="5" id="KW-0131">Cell cycle</keyword>
<dbReference type="HOGENOM" id="CLU_109462_3_1_6"/>
<dbReference type="PATRIC" id="fig|1265313.6.peg.2045"/>
<name>A0A095VPL3_9GAMM</name>
<evidence type="ECO:0000313" key="5">
    <source>
        <dbReference type="EMBL" id="KGE03325.1"/>
    </source>
</evidence>
<evidence type="ECO:0000256" key="3">
    <source>
        <dbReference type="RuleBase" id="RU003860"/>
    </source>
</evidence>
<comment type="similarity">
    <text evidence="1 3">Belongs to the BolA/IbaG family.</text>
</comment>
<dbReference type="eggNOG" id="COG0271">
    <property type="taxonomic scope" value="Bacteria"/>
</dbReference>
<comment type="caution">
    <text evidence="5">The sequence shown here is derived from an EMBL/GenBank/DDBJ whole genome shotgun (WGS) entry which is preliminary data.</text>
</comment>
<keyword evidence="6" id="KW-1185">Reference proteome</keyword>
<proteinExistence type="inferred from homology"/>
<organism evidence="5 6">
    <name type="scientific">Pseudohaliea rubra DSM 19751</name>
    <dbReference type="NCBI Taxonomy" id="1265313"/>
    <lineage>
        <taxon>Bacteria</taxon>
        <taxon>Pseudomonadati</taxon>
        <taxon>Pseudomonadota</taxon>
        <taxon>Gammaproteobacteria</taxon>
        <taxon>Cellvibrionales</taxon>
        <taxon>Halieaceae</taxon>
        <taxon>Pseudohaliea</taxon>
    </lineage>
</organism>
<dbReference type="InterPro" id="IPR002634">
    <property type="entry name" value="BolA"/>
</dbReference>
<dbReference type="STRING" id="1265313.HRUBRA_02075"/>
<dbReference type="InterPro" id="IPR036065">
    <property type="entry name" value="BolA-like_sf"/>
</dbReference>
<feature type="region of interest" description="Disordered" evidence="4">
    <location>
        <begin position="84"/>
        <end position="109"/>
    </location>
</feature>
<dbReference type="Gene3D" id="3.30.300.90">
    <property type="entry name" value="BolA-like"/>
    <property type="match status" value="1"/>
</dbReference>
<dbReference type="GO" id="GO:0006351">
    <property type="term" value="P:DNA-templated transcription"/>
    <property type="evidence" value="ECO:0007669"/>
    <property type="project" value="TreeGrafter"/>
</dbReference>
<evidence type="ECO:0000256" key="2">
    <source>
        <dbReference type="ARBA" id="ARBA00074073"/>
    </source>
</evidence>
<dbReference type="SUPFAM" id="SSF82657">
    <property type="entry name" value="BolA-like"/>
    <property type="match status" value="1"/>
</dbReference>
<dbReference type="PANTHER" id="PTHR46229:SF2">
    <property type="entry name" value="BOLA-LIKE PROTEIN 1"/>
    <property type="match status" value="1"/>
</dbReference>
<accession>A0A095VPL3</accession>
<dbReference type="GO" id="GO:0005829">
    <property type="term" value="C:cytosol"/>
    <property type="evidence" value="ECO:0007669"/>
    <property type="project" value="TreeGrafter"/>
</dbReference>
<sequence length="109" mass="11625">MSVQDRIYERLVAAFAPLHLELDNESHSHNVPANSETHFRVVLVSDAFSGKRAVARHQAVYAALAEELAGPVHALALHTYDPEEWRARGGDSPASPACLGGSKAEGGAP</sequence>
<dbReference type="RefSeq" id="WP_035517357.1">
    <property type="nucleotide sequence ID" value="NZ_KN234778.1"/>
</dbReference>
<dbReference type="InterPro" id="IPR050961">
    <property type="entry name" value="BolA/IbaG_stress_morph_reg"/>
</dbReference>